<dbReference type="InterPro" id="IPR043504">
    <property type="entry name" value="Peptidase_S1_PA_chymotrypsin"/>
</dbReference>
<reference evidence="1" key="1">
    <citation type="submission" date="2022-08" db="UniProtKB">
        <authorList>
            <consortium name="EnsemblMetazoa"/>
        </authorList>
    </citation>
    <scope>IDENTIFICATION</scope>
    <source>
        <strain evidence="1">05x7-T-G4-1.051#20</strain>
    </source>
</reference>
<name>A0A8W8HU35_MAGGI</name>
<dbReference type="AlphaFoldDB" id="A0A8W8HU35"/>
<accession>A0A8W8HU35</accession>
<dbReference type="InterPro" id="IPR012985">
    <property type="entry name" value="Peptidase_S64_Ssy5"/>
</dbReference>
<evidence type="ECO:0000313" key="1">
    <source>
        <dbReference type="EnsemblMetazoa" id="G11087.1:cds"/>
    </source>
</evidence>
<proteinExistence type="predicted"/>
<organism evidence="1 2">
    <name type="scientific">Magallana gigas</name>
    <name type="common">Pacific oyster</name>
    <name type="synonym">Crassostrea gigas</name>
    <dbReference type="NCBI Taxonomy" id="29159"/>
    <lineage>
        <taxon>Eukaryota</taxon>
        <taxon>Metazoa</taxon>
        <taxon>Spiralia</taxon>
        <taxon>Lophotrochozoa</taxon>
        <taxon>Mollusca</taxon>
        <taxon>Bivalvia</taxon>
        <taxon>Autobranchia</taxon>
        <taxon>Pteriomorphia</taxon>
        <taxon>Ostreida</taxon>
        <taxon>Ostreoidea</taxon>
        <taxon>Ostreidae</taxon>
        <taxon>Magallana</taxon>
    </lineage>
</organism>
<protein>
    <submittedName>
        <fullName evidence="1">Uncharacterized protein</fullName>
    </submittedName>
</protein>
<dbReference type="OrthoDB" id="6197522at2759"/>
<evidence type="ECO:0000313" key="2">
    <source>
        <dbReference type="Proteomes" id="UP000005408"/>
    </source>
</evidence>
<dbReference type="EnsemblMetazoa" id="G11087.1">
    <property type="protein sequence ID" value="G11087.1:cds"/>
    <property type="gene ID" value="G11087"/>
</dbReference>
<dbReference type="Proteomes" id="UP000005408">
    <property type="component" value="Unassembled WGS sequence"/>
</dbReference>
<sequence length="574" mass="65283">MTNEETKFVGMMKTRPYNVNNDASVDFLEDAKKCEKYSKPLCFSQGRHLSKEKKILSEMSVGICMHLVNYQITMFPRYKYHLELIEKHKKEYDICIPPPSTILVYGREAEVSRNLLQPLELHPTTFKDQDWEDVILVVFNNSIDGDWKTLGLDKDKIIKCRWCLIVSSDIKLEKLRDDLAADNITNFSVVLPNPDDLWNHLTSALELPLIEILRKEKSTLKSSDSIFEDVETILRRIEKCSNFPEIENENKSHDIPQSIKDYLKRFEGEIVRYGFHFDNFRVVVKNEKYQDVKKALLETGSGNFCKIDVVRQEDFKEAVVPFNGNLRAQGMKLFQSATAQQDEGSQTSENGHGTLGSLALLNNKKTIALSCEHVCVRDKIVFIENEQKERIPLGKCLYTSGEALKIQSDLAIVDVNTEVENHFPKKKLLNHMGEPTTAAVLCVRDKLDIRGEIVHKLGATTKWTQGKIVSSEIVENIQGVITVKGMNGKEFGKPGDSGSIVFRESQNARERKLEVVAVLSAGKLEYKDQTTGDEEQKSPQKLVLCSVLQDALEQIRKNNDSIESVEFFNEKATV</sequence>
<dbReference type="Gene3D" id="2.40.10.10">
    <property type="entry name" value="Trypsin-like serine proteases"/>
    <property type="match status" value="2"/>
</dbReference>
<dbReference type="Pfam" id="PF08192">
    <property type="entry name" value="Peptidase_S64"/>
    <property type="match status" value="1"/>
</dbReference>
<keyword evidence="2" id="KW-1185">Reference proteome</keyword>